<keyword evidence="4" id="KW-1185">Reference proteome</keyword>
<dbReference type="PIRSF" id="PIRSF016482">
    <property type="entry name" value="PilO"/>
    <property type="match status" value="1"/>
</dbReference>
<comment type="caution">
    <text evidence="3">The sequence shown here is derived from an EMBL/GenBank/DDBJ whole genome shotgun (WGS) entry which is preliminary data.</text>
</comment>
<evidence type="ECO:0000256" key="2">
    <source>
        <dbReference type="SAM" id="Phobius"/>
    </source>
</evidence>
<reference evidence="3 4" key="1">
    <citation type="submission" date="2023-12" db="EMBL/GenBank/DDBJ databases">
        <title>Whole-genome sequencing of halo(alkali)philic microorganisms from hypersaline lakes.</title>
        <authorList>
            <person name="Sorokin D.Y."/>
            <person name="Merkel A.Y."/>
            <person name="Messina E."/>
            <person name="Yakimov M."/>
        </authorList>
    </citation>
    <scope>NUCLEOTIDE SEQUENCE [LARGE SCALE GENOMIC DNA]</scope>
    <source>
        <strain evidence="3 4">AB-CW1</strain>
    </source>
</reference>
<organism evidence="3 4">
    <name type="scientific">Natronospira elongata</name>
    <dbReference type="NCBI Taxonomy" id="3110268"/>
    <lineage>
        <taxon>Bacteria</taxon>
        <taxon>Pseudomonadati</taxon>
        <taxon>Pseudomonadota</taxon>
        <taxon>Gammaproteobacteria</taxon>
        <taxon>Natronospirales</taxon>
        <taxon>Natronospiraceae</taxon>
        <taxon>Natronospira</taxon>
    </lineage>
</organism>
<keyword evidence="1" id="KW-0175">Coiled coil</keyword>
<gene>
    <name evidence="3" type="ORF">VCB98_07970</name>
</gene>
<dbReference type="EMBL" id="JAYGII010000014">
    <property type="protein sequence ID" value="MEA5445753.1"/>
    <property type="molecule type" value="Genomic_DNA"/>
</dbReference>
<dbReference type="Gene3D" id="3.30.70.60">
    <property type="match status" value="1"/>
</dbReference>
<dbReference type="InterPro" id="IPR014717">
    <property type="entry name" value="Transl_elong_EF1B/ribsomal_bS6"/>
</dbReference>
<evidence type="ECO:0000313" key="3">
    <source>
        <dbReference type="EMBL" id="MEA5445753.1"/>
    </source>
</evidence>
<dbReference type="GO" id="GO:0043107">
    <property type="term" value="P:type IV pilus-dependent motility"/>
    <property type="evidence" value="ECO:0007669"/>
    <property type="project" value="InterPro"/>
</dbReference>
<accession>A0AAP6MKG9</accession>
<dbReference type="Pfam" id="PF04350">
    <property type="entry name" value="PilO"/>
    <property type="match status" value="1"/>
</dbReference>
<dbReference type="AlphaFoldDB" id="A0AAP6MKG9"/>
<dbReference type="Gene3D" id="1.10.287.540">
    <property type="entry name" value="Helix hairpin bin"/>
    <property type="match status" value="1"/>
</dbReference>
<name>A0AAP6MKG9_9GAMM</name>
<evidence type="ECO:0000313" key="4">
    <source>
        <dbReference type="Proteomes" id="UP001302316"/>
    </source>
</evidence>
<keyword evidence="2" id="KW-0812">Transmembrane</keyword>
<protein>
    <submittedName>
        <fullName evidence="3">Type 4a pilus biogenesis protein PilO</fullName>
    </submittedName>
</protein>
<dbReference type="RefSeq" id="WP_346051497.1">
    <property type="nucleotide sequence ID" value="NZ_JAYGII010000014.1"/>
</dbReference>
<evidence type="ECO:0000256" key="1">
    <source>
        <dbReference type="SAM" id="Coils"/>
    </source>
</evidence>
<dbReference type="GO" id="GO:0043683">
    <property type="term" value="P:type IV pilus assembly"/>
    <property type="evidence" value="ECO:0007669"/>
    <property type="project" value="InterPro"/>
</dbReference>
<feature type="coiled-coil region" evidence="1">
    <location>
        <begin position="50"/>
        <end position="101"/>
    </location>
</feature>
<dbReference type="PANTHER" id="PTHR39555">
    <property type="entry name" value="FIMBRIAL ASSEMBLY PROTEIN PILO-LIKE PROTEIN-RELATED"/>
    <property type="match status" value="1"/>
</dbReference>
<proteinExistence type="predicted"/>
<dbReference type="InterPro" id="IPR007445">
    <property type="entry name" value="PilO"/>
</dbReference>
<keyword evidence="2" id="KW-0472">Membrane</keyword>
<feature type="transmembrane region" description="Helical" evidence="2">
    <location>
        <begin position="27"/>
        <end position="49"/>
    </location>
</feature>
<sequence>MDLRKLNEIDINDLRDIDFADMAEWPVAGRLVLVGIIIVAVLVGGYFFLVQDQLENLERLEREETDLRSRFELRQERAANLDDYRDQLEEMRESFGTMLRQLPSEAEVESLLVDISETATASGLESELFEPQAEVERDFYAELPYRLRMRGSYHEFGQFADDVAKLPRIVTLHNIQIRPQDDGELEVEMIARTYRYLGDDDGGGS</sequence>
<keyword evidence="2" id="KW-1133">Transmembrane helix</keyword>
<dbReference type="PANTHER" id="PTHR39555:SF1">
    <property type="entry name" value="TYPE IV PILUS INNER MEMBRANE COMPONENT PILO"/>
    <property type="match status" value="1"/>
</dbReference>
<dbReference type="Proteomes" id="UP001302316">
    <property type="component" value="Unassembled WGS sequence"/>
</dbReference>